<feature type="transmembrane region" description="Helical" evidence="6">
    <location>
        <begin position="15"/>
        <end position="37"/>
    </location>
</feature>
<keyword evidence="3 6" id="KW-0812">Transmembrane</keyword>
<feature type="transmembrane region" description="Helical" evidence="6">
    <location>
        <begin position="274"/>
        <end position="296"/>
    </location>
</feature>
<feature type="transmembrane region" description="Helical" evidence="6">
    <location>
        <begin position="367"/>
        <end position="390"/>
    </location>
</feature>
<feature type="transmembrane region" description="Helical" evidence="6">
    <location>
        <begin position="239"/>
        <end position="262"/>
    </location>
</feature>
<dbReference type="EMBL" id="RBWX01000008">
    <property type="protein sequence ID" value="RKS88698.1"/>
    <property type="molecule type" value="Genomic_DNA"/>
</dbReference>
<evidence type="ECO:0000256" key="1">
    <source>
        <dbReference type="ARBA" id="ARBA00004141"/>
    </source>
</evidence>
<dbReference type="PANTHER" id="PTHR23505">
    <property type="entry name" value="SPINSTER"/>
    <property type="match status" value="1"/>
</dbReference>
<dbReference type="InterPro" id="IPR036259">
    <property type="entry name" value="MFS_trans_sf"/>
</dbReference>
<dbReference type="Gene3D" id="1.20.1250.20">
    <property type="entry name" value="MFS general substrate transporter like domains"/>
    <property type="match status" value="1"/>
</dbReference>
<feature type="transmembrane region" description="Helical" evidence="6">
    <location>
        <begin position="111"/>
        <end position="133"/>
    </location>
</feature>
<evidence type="ECO:0000313" key="8">
    <source>
        <dbReference type="EMBL" id="BBE32452.1"/>
    </source>
</evidence>
<keyword evidence="5 6" id="KW-0472">Membrane</keyword>
<dbReference type="GO" id="GO:0016020">
    <property type="term" value="C:membrane"/>
    <property type="evidence" value="ECO:0007669"/>
    <property type="project" value="UniProtKB-SubCell"/>
</dbReference>
<organism evidence="8 10">
    <name type="scientific">Sphingosinicella microcystinivorans</name>
    <dbReference type="NCBI Taxonomy" id="335406"/>
    <lineage>
        <taxon>Bacteria</taxon>
        <taxon>Pseudomonadati</taxon>
        <taxon>Pseudomonadota</taxon>
        <taxon>Alphaproteobacteria</taxon>
        <taxon>Sphingomonadales</taxon>
        <taxon>Sphingosinicellaceae</taxon>
        <taxon>Sphingosinicella</taxon>
    </lineage>
</organism>
<proteinExistence type="predicted"/>
<dbReference type="InterPro" id="IPR020846">
    <property type="entry name" value="MFS_dom"/>
</dbReference>
<feature type="transmembrane region" description="Helical" evidence="6">
    <location>
        <begin position="396"/>
        <end position="421"/>
    </location>
</feature>
<dbReference type="GO" id="GO:0022857">
    <property type="term" value="F:transmembrane transporter activity"/>
    <property type="evidence" value="ECO:0007669"/>
    <property type="project" value="InterPro"/>
</dbReference>
<feature type="transmembrane region" description="Helical" evidence="6">
    <location>
        <begin position="331"/>
        <end position="355"/>
    </location>
</feature>
<name>A0AAD1D238_SPHMI</name>
<dbReference type="Pfam" id="PF07690">
    <property type="entry name" value="MFS_1"/>
    <property type="match status" value="1"/>
</dbReference>
<evidence type="ECO:0000256" key="4">
    <source>
        <dbReference type="ARBA" id="ARBA00022989"/>
    </source>
</evidence>
<evidence type="ECO:0000313" key="10">
    <source>
        <dbReference type="Proteomes" id="UP000275727"/>
    </source>
</evidence>
<feature type="transmembrane region" description="Helical" evidence="6">
    <location>
        <begin position="187"/>
        <end position="208"/>
    </location>
</feature>
<dbReference type="AlphaFoldDB" id="A0AAD1D238"/>
<evidence type="ECO:0000313" key="11">
    <source>
        <dbReference type="Proteomes" id="UP000276029"/>
    </source>
</evidence>
<dbReference type="EMBL" id="AP018711">
    <property type="protein sequence ID" value="BBE32452.1"/>
    <property type="molecule type" value="Genomic_DNA"/>
</dbReference>
<feature type="domain" description="Major facilitator superfamily (MFS) profile" evidence="7">
    <location>
        <begin position="19"/>
        <end position="427"/>
    </location>
</feature>
<gene>
    <name evidence="9" type="ORF">DFR51_1903</name>
    <name evidence="8" type="ORF">SmB9_01100</name>
</gene>
<evidence type="ECO:0000256" key="2">
    <source>
        <dbReference type="ARBA" id="ARBA00022448"/>
    </source>
</evidence>
<keyword evidence="2" id="KW-0813">Transport</keyword>
<evidence type="ECO:0000259" key="7">
    <source>
        <dbReference type="PROSITE" id="PS50850"/>
    </source>
</evidence>
<dbReference type="KEGG" id="smic:SmB9_01100"/>
<feature type="transmembrane region" description="Helical" evidence="6">
    <location>
        <begin position="85"/>
        <end position="105"/>
    </location>
</feature>
<dbReference type="InterPro" id="IPR044770">
    <property type="entry name" value="MFS_spinster-like"/>
</dbReference>
<dbReference type="SUPFAM" id="SSF103473">
    <property type="entry name" value="MFS general substrate transporter"/>
    <property type="match status" value="1"/>
</dbReference>
<dbReference type="RefSeq" id="WP_121050242.1">
    <property type="nucleotide sequence ID" value="NZ_AP018711.1"/>
</dbReference>
<keyword evidence="11" id="KW-1185">Reference proteome</keyword>
<comment type="subcellular location">
    <subcellularLocation>
        <location evidence="1">Membrane</location>
        <topology evidence="1">Multi-pass membrane protein</topology>
    </subcellularLocation>
</comment>
<feature type="transmembrane region" description="Helical" evidence="6">
    <location>
        <begin position="308"/>
        <end position="325"/>
    </location>
</feature>
<dbReference type="PANTHER" id="PTHR23505:SF79">
    <property type="entry name" value="PROTEIN SPINSTER"/>
    <property type="match status" value="1"/>
</dbReference>
<protein>
    <submittedName>
        <fullName evidence="9">MFS family arabinose efflux permease</fullName>
    </submittedName>
    <submittedName>
        <fullName evidence="8">MFS transporter</fullName>
    </submittedName>
</protein>
<sequence>MTTSTKAGITVSTRAGWWAAALFTVAAMVSYTDRFILSLLVDPIERELGISDAQFSIIVGAAFAVFYTAMGVAAGWLADRHNRKRMIIVGVLIWSVATIATGFAQDFNTMVILRIAVGTGEAMLMPAAVSMLADMFPPERRSMPLALLMLGMIAGNGFAFLLGGALVELVSHQAFSGLPVLGDLSGWRVVMVIAGTPGIFLAAAMVSIREPLRAVSRPPNSLAEPLAWLWRHRRQLAPIYLGCAALSLGDFALVSWAPSLMIRSYGVSTSSTGFIFGMLAIVAGSLSALAGGAAASRLRVTAKGDRRPAAIIAATVTGLAGTGLLLVPSAYGVICAISVWGFSSAFAQTVSLPLFQERLIDEVRGIGSSLGGVFNIMLGLSIGPILVPIFKDTGMTMASALLMAMAIAGMLAVALFAMLLVRLPVTTAKPTS</sequence>
<accession>A0AAD1D238</accession>
<reference evidence="9 11" key="2">
    <citation type="submission" date="2018-10" db="EMBL/GenBank/DDBJ databases">
        <title>Genomic Encyclopedia of Type Strains, Phase IV (KMG-IV): sequencing the most valuable type-strain genomes for metagenomic binning, comparative biology and taxonomic classification.</title>
        <authorList>
            <person name="Goeker M."/>
        </authorList>
    </citation>
    <scope>NUCLEOTIDE SEQUENCE [LARGE SCALE GENOMIC DNA]</scope>
    <source>
        <strain evidence="9 11">DSM 19791</strain>
    </source>
</reference>
<feature type="transmembrane region" description="Helical" evidence="6">
    <location>
        <begin position="145"/>
        <end position="167"/>
    </location>
</feature>
<evidence type="ECO:0000256" key="6">
    <source>
        <dbReference type="SAM" id="Phobius"/>
    </source>
</evidence>
<reference evidence="8 10" key="1">
    <citation type="submission" date="2018-06" db="EMBL/GenBank/DDBJ databases">
        <title>Complete Genome Sequence of the Microcystin-Degrading Bacterium Sphingosinicella microcystinivorans Strain B-9.</title>
        <authorList>
            <person name="Jin H."/>
            <person name="Nishizawa T."/>
            <person name="Guo Y."/>
            <person name="Nishizawa A."/>
            <person name="Park H."/>
            <person name="Kato H."/>
            <person name="Tsuji K."/>
            <person name="Harada K."/>
        </authorList>
    </citation>
    <scope>NUCLEOTIDE SEQUENCE [LARGE SCALE GENOMIC DNA]</scope>
    <source>
        <strain evidence="8 10">B9</strain>
    </source>
</reference>
<evidence type="ECO:0000256" key="5">
    <source>
        <dbReference type="ARBA" id="ARBA00023136"/>
    </source>
</evidence>
<evidence type="ECO:0000313" key="9">
    <source>
        <dbReference type="EMBL" id="RKS88698.1"/>
    </source>
</evidence>
<keyword evidence="4 6" id="KW-1133">Transmembrane helix</keyword>
<dbReference type="Proteomes" id="UP000275727">
    <property type="component" value="Chromosome"/>
</dbReference>
<evidence type="ECO:0000256" key="3">
    <source>
        <dbReference type="ARBA" id="ARBA00022692"/>
    </source>
</evidence>
<dbReference type="InterPro" id="IPR011701">
    <property type="entry name" value="MFS"/>
</dbReference>
<dbReference type="PROSITE" id="PS50850">
    <property type="entry name" value="MFS"/>
    <property type="match status" value="1"/>
</dbReference>
<dbReference type="Proteomes" id="UP000276029">
    <property type="component" value="Unassembled WGS sequence"/>
</dbReference>
<feature type="transmembrane region" description="Helical" evidence="6">
    <location>
        <begin position="57"/>
        <end position="78"/>
    </location>
</feature>